<name>A0ABR2KV19_9EUKA</name>
<reference evidence="4 5" key="1">
    <citation type="submission" date="2024-04" db="EMBL/GenBank/DDBJ databases">
        <title>Tritrichomonas musculus Genome.</title>
        <authorList>
            <person name="Alves-Ferreira E."/>
            <person name="Grigg M."/>
            <person name="Lorenzi H."/>
            <person name="Galac M."/>
        </authorList>
    </citation>
    <scope>NUCLEOTIDE SEQUENCE [LARGE SCALE GENOMIC DNA]</scope>
    <source>
        <strain evidence="4 5">EAF2021</strain>
    </source>
</reference>
<comment type="caution">
    <text evidence="4">The sequence shown here is derived from an EMBL/GenBank/DDBJ whole genome shotgun (WGS) entry which is preliminary data.</text>
</comment>
<evidence type="ECO:0000313" key="5">
    <source>
        <dbReference type="Proteomes" id="UP001470230"/>
    </source>
</evidence>
<gene>
    <name evidence="4" type="ORF">M9Y10_023339</name>
</gene>
<evidence type="ECO:0000313" key="4">
    <source>
        <dbReference type="EMBL" id="KAK8894898.1"/>
    </source>
</evidence>
<dbReference type="Proteomes" id="UP001470230">
    <property type="component" value="Unassembled WGS sequence"/>
</dbReference>
<evidence type="ECO:0000256" key="2">
    <source>
        <dbReference type="ARBA" id="ARBA00022980"/>
    </source>
</evidence>
<accession>A0ABR2KV19</accession>
<dbReference type="Gene3D" id="1.10.10.10">
    <property type="entry name" value="Winged helix-like DNA-binding domain superfamily/Winged helix DNA-binding domain"/>
    <property type="match status" value="1"/>
</dbReference>
<keyword evidence="5" id="KW-1185">Reference proteome</keyword>
<protein>
    <submittedName>
        <fullName evidence="4">Uncharacterized protein</fullName>
    </submittedName>
</protein>
<comment type="similarity">
    <text evidence="1">Belongs to the eukaryotic ribosomal protein eS19 family.</text>
</comment>
<keyword evidence="3" id="KW-0687">Ribonucleoprotein</keyword>
<evidence type="ECO:0000256" key="1">
    <source>
        <dbReference type="ARBA" id="ARBA00010014"/>
    </source>
</evidence>
<dbReference type="InterPro" id="IPR036390">
    <property type="entry name" value="WH_DNA-bd_sf"/>
</dbReference>
<dbReference type="SUPFAM" id="SSF46785">
    <property type="entry name" value="Winged helix' DNA-binding domain"/>
    <property type="match status" value="1"/>
</dbReference>
<dbReference type="Pfam" id="PF01090">
    <property type="entry name" value="Ribosomal_S19e"/>
    <property type="match status" value="1"/>
</dbReference>
<organism evidence="4 5">
    <name type="scientific">Tritrichomonas musculus</name>
    <dbReference type="NCBI Taxonomy" id="1915356"/>
    <lineage>
        <taxon>Eukaryota</taxon>
        <taxon>Metamonada</taxon>
        <taxon>Parabasalia</taxon>
        <taxon>Tritrichomonadida</taxon>
        <taxon>Tritrichomonadidae</taxon>
        <taxon>Tritrichomonas</taxon>
    </lineage>
</organism>
<proteinExistence type="inferred from homology"/>
<evidence type="ECO:0000256" key="3">
    <source>
        <dbReference type="ARBA" id="ARBA00023274"/>
    </source>
</evidence>
<dbReference type="SMART" id="SM01413">
    <property type="entry name" value="Ribosomal_S19e"/>
    <property type="match status" value="1"/>
</dbReference>
<dbReference type="InterPro" id="IPR001266">
    <property type="entry name" value="Ribosomal_eS19"/>
</dbReference>
<keyword evidence="2" id="KW-0689">Ribosomal protein</keyword>
<dbReference type="EMBL" id="JAPFFF010000003">
    <property type="protein sequence ID" value="KAK8894898.1"/>
    <property type="molecule type" value="Genomic_DNA"/>
</dbReference>
<sequence length="161" mass="18044">MDTQLGTIEQENSSINHKIRSVTVRDVSPKTFLPSLAQYLQESGKVNYEKLLPKISKSACNINKDYLLALQKWYYDVAASTLLQIYLHPCFQISYQKARGGSQASKLSNAQSIARATCLKELMEVGWIVKDRTGIILVSEEGIEKMDSISSQILQGNTKEI</sequence>
<dbReference type="InterPro" id="IPR036388">
    <property type="entry name" value="WH-like_DNA-bd_sf"/>
</dbReference>